<reference evidence="2" key="2">
    <citation type="submission" date="2019-12" db="EMBL/GenBank/DDBJ databases">
        <title>Genome sequencing and annotation of Brassica cretica.</title>
        <authorList>
            <person name="Studholme D.J."/>
            <person name="Sarris P.F."/>
        </authorList>
    </citation>
    <scope>NUCLEOTIDE SEQUENCE</scope>
    <source>
        <strain evidence="2">PFS-102/07</strain>
        <tissue evidence="2">Leaf</tissue>
    </source>
</reference>
<name>A0A8S9JXT5_BRACR</name>
<protein>
    <submittedName>
        <fullName evidence="2">Uncharacterized protein</fullName>
    </submittedName>
</protein>
<dbReference type="AlphaFoldDB" id="A0A8S9JXT5"/>
<feature type="region of interest" description="Disordered" evidence="1">
    <location>
        <begin position="1"/>
        <end position="43"/>
    </location>
</feature>
<gene>
    <name evidence="3" type="ORF">F2Q69_00034839</name>
    <name evidence="2" type="ORF">F2Q70_00035582</name>
</gene>
<comment type="caution">
    <text evidence="2">The sequence shown here is derived from an EMBL/GenBank/DDBJ whole genome shotgun (WGS) entry which is preliminary data.</text>
</comment>
<evidence type="ECO:0000256" key="1">
    <source>
        <dbReference type="SAM" id="MobiDB-lite"/>
    </source>
</evidence>
<dbReference type="EMBL" id="QGKY02000246">
    <property type="protein sequence ID" value="KAF2586377.1"/>
    <property type="molecule type" value="Genomic_DNA"/>
</dbReference>
<accession>A0A8S9JXT5</accession>
<proteinExistence type="predicted"/>
<feature type="compositionally biased region" description="Basic residues" evidence="1">
    <location>
        <begin position="21"/>
        <end position="40"/>
    </location>
</feature>
<dbReference type="EMBL" id="QGKX02000004">
    <property type="protein sequence ID" value="KAF3598694.1"/>
    <property type="molecule type" value="Genomic_DNA"/>
</dbReference>
<evidence type="ECO:0000313" key="2">
    <source>
        <dbReference type="EMBL" id="KAF2586377.1"/>
    </source>
</evidence>
<reference evidence="3" key="1">
    <citation type="submission" date="2019-12" db="EMBL/GenBank/DDBJ databases">
        <title>Genome sequencing and annotation of Brassica cretica.</title>
        <authorList>
            <person name="Studholme D.J."/>
            <person name="Sarris P."/>
        </authorList>
    </citation>
    <scope>NUCLEOTIDE SEQUENCE</scope>
    <source>
        <strain evidence="3">PFS-109/04</strain>
        <tissue evidence="3">Leaf</tissue>
    </source>
</reference>
<sequence>MMTSKRLMKRQHKEMRERQRQIQKRRHMRGTLKCKKKKQMMRSFGVGQASARCSQMKSAMKMITIHTLSVRLERQIMRLELRGRHG</sequence>
<dbReference type="Proteomes" id="UP000712600">
    <property type="component" value="Unassembled WGS sequence"/>
</dbReference>
<feature type="compositionally biased region" description="Basic residues" evidence="1">
    <location>
        <begin position="1"/>
        <end position="13"/>
    </location>
</feature>
<evidence type="ECO:0000313" key="3">
    <source>
        <dbReference type="EMBL" id="KAF3598694.1"/>
    </source>
</evidence>
<organism evidence="2">
    <name type="scientific">Brassica cretica</name>
    <name type="common">Mustard</name>
    <dbReference type="NCBI Taxonomy" id="69181"/>
    <lineage>
        <taxon>Eukaryota</taxon>
        <taxon>Viridiplantae</taxon>
        <taxon>Streptophyta</taxon>
        <taxon>Embryophyta</taxon>
        <taxon>Tracheophyta</taxon>
        <taxon>Spermatophyta</taxon>
        <taxon>Magnoliopsida</taxon>
        <taxon>eudicotyledons</taxon>
        <taxon>Gunneridae</taxon>
        <taxon>Pentapetalae</taxon>
        <taxon>rosids</taxon>
        <taxon>malvids</taxon>
        <taxon>Brassicales</taxon>
        <taxon>Brassicaceae</taxon>
        <taxon>Brassiceae</taxon>
        <taxon>Brassica</taxon>
    </lineage>
</organism>